<feature type="compositionally biased region" description="Gly residues" evidence="1">
    <location>
        <begin position="148"/>
        <end position="166"/>
    </location>
</feature>
<protein>
    <recommendedName>
        <fullName evidence="5">Secreted protein</fullName>
    </recommendedName>
</protein>
<feature type="compositionally biased region" description="Gly residues" evidence="1">
    <location>
        <begin position="119"/>
        <end position="136"/>
    </location>
</feature>
<keyword evidence="2" id="KW-0732">Signal</keyword>
<dbReference type="RefSeq" id="WP_067273963.1">
    <property type="nucleotide sequence ID" value="NZ_LOHS01000052.1"/>
</dbReference>
<comment type="caution">
    <text evidence="3">The sequence shown here is derived from an EMBL/GenBank/DDBJ whole genome shotgun (WGS) entry which is preliminary data.</text>
</comment>
<organism evidence="3 4">
    <name type="scientific">Streptomyces jeddahensis</name>
    <dbReference type="NCBI Taxonomy" id="1716141"/>
    <lineage>
        <taxon>Bacteria</taxon>
        <taxon>Bacillati</taxon>
        <taxon>Actinomycetota</taxon>
        <taxon>Actinomycetes</taxon>
        <taxon>Kitasatosporales</taxon>
        <taxon>Streptomycetaceae</taxon>
        <taxon>Streptomyces</taxon>
    </lineage>
</organism>
<evidence type="ECO:0000313" key="3">
    <source>
        <dbReference type="EMBL" id="OAH15015.1"/>
    </source>
</evidence>
<dbReference type="PATRIC" id="fig|1716141.3.peg.1716"/>
<gene>
    <name evidence="3" type="ORF">STSP_16320</name>
</gene>
<keyword evidence="4" id="KW-1185">Reference proteome</keyword>
<feature type="signal peptide" evidence="2">
    <location>
        <begin position="1"/>
        <end position="42"/>
    </location>
</feature>
<feature type="region of interest" description="Disordered" evidence="1">
    <location>
        <begin position="1"/>
        <end position="21"/>
    </location>
</feature>
<name>A0A177HVW3_9ACTN</name>
<evidence type="ECO:0000256" key="2">
    <source>
        <dbReference type="SAM" id="SignalP"/>
    </source>
</evidence>
<feature type="chain" id="PRO_5039629861" description="Secreted protein" evidence="2">
    <location>
        <begin position="43"/>
        <end position="285"/>
    </location>
</feature>
<dbReference type="STRING" id="1716141.STSP_16320"/>
<sequence length="285" mass="27518">MRNAWQCFTREQTPNPQRSRRGALAGASAAVVCLGVLLAACAGGDGADDGYVAVGAAAATPERPPGKGVAPTGDVELVPLDDGGSSSPSADGAQPGTSENAGTPGPGGSPATGSASSDGGTGGSGASGGGDGGPGEDGADSSRTNGSSSGGSSSGTVGGSTGGSGGSSTPSSPGSGSGSGTPLGPAVLDIGDVQRAPADERWCEKVTVAFHNSGGSPVRSGTVTFGTHVIGALGVDWATIESTRKLPAPIEAGETEKKTWTVCVDAWRVPLGMHIETQDVSVEWK</sequence>
<dbReference type="AlphaFoldDB" id="A0A177HVW3"/>
<evidence type="ECO:0000256" key="1">
    <source>
        <dbReference type="SAM" id="MobiDB-lite"/>
    </source>
</evidence>
<feature type="compositionally biased region" description="Low complexity" evidence="1">
    <location>
        <begin position="81"/>
        <end position="96"/>
    </location>
</feature>
<evidence type="ECO:0000313" key="4">
    <source>
        <dbReference type="Proteomes" id="UP000077381"/>
    </source>
</evidence>
<dbReference type="EMBL" id="LOHS01000052">
    <property type="protein sequence ID" value="OAH15015.1"/>
    <property type="molecule type" value="Genomic_DNA"/>
</dbReference>
<accession>A0A177HVW3</accession>
<evidence type="ECO:0008006" key="5">
    <source>
        <dbReference type="Google" id="ProtNLM"/>
    </source>
</evidence>
<dbReference type="Proteomes" id="UP000077381">
    <property type="component" value="Unassembled WGS sequence"/>
</dbReference>
<reference evidence="3 4" key="1">
    <citation type="submission" date="2015-12" db="EMBL/GenBank/DDBJ databases">
        <title>Genome sequence of Streptomyces sp. G25.</title>
        <authorList>
            <person name="Poehlein A."/>
            <person name="Roettig A."/>
            <person name="Hiessl S."/>
            <person name="Hauschild P."/>
            <person name="Schauer J."/>
            <person name="Madkour M.H."/>
            <person name="Al-Ansari A.M."/>
            <person name="Almakishah N.H."/>
            <person name="Steinbuechel A."/>
            <person name="Daniel R."/>
        </authorList>
    </citation>
    <scope>NUCLEOTIDE SEQUENCE [LARGE SCALE GENOMIC DNA]</scope>
    <source>
        <strain evidence="4">G25(2015)</strain>
    </source>
</reference>
<feature type="region of interest" description="Disordered" evidence="1">
    <location>
        <begin position="59"/>
        <end position="188"/>
    </location>
</feature>
<proteinExistence type="predicted"/>